<accession>A0A5C6X2Y4</accession>
<comment type="caution">
    <text evidence="2">The sequence shown here is derived from an EMBL/GenBank/DDBJ whole genome shotgun (WGS) entry which is preliminary data.</text>
</comment>
<dbReference type="AlphaFoldDB" id="A0A5C6X2Y4"/>
<dbReference type="SUPFAM" id="SSF53807">
    <property type="entry name" value="Helical backbone' metal receptor"/>
    <property type="match status" value="1"/>
</dbReference>
<dbReference type="EMBL" id="VOSM01000006">
    <property type="protein sequence ID" value="TXD36193.1"/>
    <property type="molecule type" value="Genomic_DNA"/>
</dbReference>
<name>A0A5C6X2Y4_9DELT</name>
<dbReference type="Proteomes" id="UP000321412">
    <property type="component" value="Unassembled WGS sequence"/>
</dbReference>
<dbReference type="InterPro" id="IPR051030">
    <property type="entry name" value="Vitamin_B12-ABC_binding"/>
</dbReference>
<gene>
    <name evidence="2" type="ORF">FRC98_13805</name>
</gene>
<evidence type="ECO:0000259" key="1">
    <source>
        <dbReference type="PROSITE" id="PS50983"/>
    </source>
</evidence>
<dbReference type="Pfam" id="PF01497">
    <property type="entry name" value="Peripla_BP_2"/>
    <property type="match status" value="1"/>
</dbReference>
<dbReference type="PROSITE" id="PS50983">
    <property type="entry name" value="FE_B12_PBP"/>
    <property type="match status" value="1"/>
</dbReference>
<dbReference type="Gene3D" id="3.40.50.1980">
    <property type="entry name" value="Nitrogenase molybdenum iron protein domain"/>
    <property type="match status" value="2"/>
</dbReference>
<dbReference type="InterPro" id="IPR002491">
    <property type="entry name" value="ABC_transptr_periplasmic_BD"/>
</dbReference>
<proteinExistence type="predicted"/>
<dbReference type="RefSeq" id="WP_146982028.1">
    <property type="nucleotide sequence ID" value="NZ_VOSM01000006.1"/>
</dbReference>
<feature type="domain" description="Fe/B12 periplasmic-binding" evidence="1">
    <location>
        <begin position="12"/>
        <end position="266"/>
    </location>
</feature>
<dbReference type="OrthoDB" id="9775594at2"/>
<evidence type="ECO:0000313" key="2">
    <source>
        <dbReference type="EMBL" id="TXD36193.1"/>
    </source>
</evidence>
<reference evidence="2 3" key="1">
    <citation type="submission" date="2019-08" db="EMBL/GenBank/DDBJ databases">
        <title>Bradymonadales sp. TMQ4.</title>
        <authorList>
            <person name="Liang Q."/>
        </authorList>
    </citation>
    <scope>NUCLEOTIDE SEQUENCE [LARGE SCALE GENOMIC DNA]</scope>
    <source>
        <strain evidence="2 3">TMQ4</strain>
    </source>
</reference>
<sequence>MTRFQLPRSPERIVCLTEETTELLYLLGEEERIVGISAYTERPARAKAEKPVVSAFIGGSVKKIAALKPDVIIGFSDIQADLARELIKANLPVAIFNQRSLQEILEVMVMVGTLVDRRTEVLELVGGYIARLEAARQRSAAAKRRPRVYFEEWDEPRITAIQWVSELVELAGGQNIFGEKAAGKLAKERFVDDAAIIEANPELILASWCGKPVDKESIRARPGYAELEAIKHDRIIELDPAIILQPGPACLSAGLDALEAAIRPLAEDGPATTP</sequence>
<dbReference type="PANTHER" id="PTHR42860:SF2">
    <property type="entry name" value="BLL4160 PROTEIN"/>
    <property type="match status" value="1"/>
</dbReference>
<protein>
    <submittedName>
        <fullName evidence="2">ABC transporter substrate-binding protein</fullName>
    </submittedName>
</protein>
<organism evidence="2 3">
    <name type="scientific">Lujinxingia vulgaris</name>
    <dbReference type="NCBI Taxonomy" id="2600176"/>
    <lineage>
        <taxon>Bacteria</taxon>
        <taxon>Deltaproteobacteria</taxon>
        <taxon>Bradymonadales</taxon>
        <taxon>Lujinxingiaceae</taxon>
        <taxon>Lujinxingia</taxon>
    </lineage>
</organism>
<dbReference type="PANTHER" id="PTHR42860">
    <property type="entry name" value="VITAMIN B12-BINDING PROTEIN"/>
    <property type="match status" value="1"/>
</dbReference>
<evidence type="ECO:0000313" key="3">
    <source>
        <dbReference type="Proteomes" id="UP000321412"/>
    </source>
</evidence>
<keyword evidence="3" id="KW-1185">Reference proteome</keyword>